<gene>
    <name evidence="3" type="ORF">B4O97_14900</name>
</gene>
<dbReference type="EMBL" id="MWQY01000018">
    <property type="protein sequence ID" value="ORC32939.1"/>
    <property type="molecule type" value="Genomic_DNA"/>
</dbReference>
<keyword evidence="2" id="KW-0732">Signal</keyword>
<keyword evidence="1" id="KW-0472">Membrane</keyword>
<keyword evidence="4" id="KW-1185">Reference proteome</keyword>
<comment type="caution">
    <text evidence="3">The sequence shown here is derived from an EMBL/GenBank/DDBJ whole genome shotgun (WGS) entry which is preliminary data.</text>
</comment>
<accession>A0A1Y1RUW8</accession>
<evidence type="ECO:0000256" key="1">
    <source>
        <dbReference type="SAM" id="Phobius"/>
    </source>
</evidence>
<dbReference type="RefSeq" id="WP_083052015.1">
    <property type="nucleotide sequence ID" value="NZ_CAXXQO010000003.1"/>
</dbReference>
<feature type="chain" id="PRO_5013005438" description="Outer membrane protein beta-barrel domain-containing protein" evidence="2">
    <location>
        <begin position="21"/>
        <end position="171"/>
    </location>
</feature>
<name>A0A1Y1RUW8_9SPIO</name>
<sequence>MKKILVLLLVVTLGAAYVNAQDQKTGSVGLVLTNSIAFAGIGGELFLGNLGLGATFTFLPIGGGGDMVIFYEPGAYARFYFGNPASAMYLMGGMSYFTAAGSSGDSGLSSFDGGILNINGGFGYNSMFGDNNATRFYIEVGPRYTSLVVDSDEEIYAGFFLHFALGFGATF</sequence>
<keyword evidence="1" id="KW-1133">Transmembrane helix</keyword>
<organism evidence="3 4">
    <name type="scientific">Marispirochaeta aestuarii</name>
    <dbReference type="NCBI Taxonomy" id="1963862"/>
    <lineage>
        <taxon>Bacteria</taxon>
        <taxon>Pseudomonadati</taxon>
        <taxon>Spirochaetota</taxon>
        <taxon>Spirochaetia</taxon>
        <taxon>Spirochaetales</taxon>
        <taxon>Spirochaetaceae</taxon>
        <taxon>Marispirochaeta</taxon>
    </lineage>
</organism>
<evidence type="ECO:0008006" key="5">
    <source>
        <dbReference type="Google" id="ProtNLM"/>
    </source>
</evidence>
<dbReference type="OrthoDB" id="9857168at2"/>
<evidence type="ECO:0000313" key="4">
    <source>
        <dbReference type="Proteomes" id="UP000192343"/>
    </source>
</evidence>
<dbReference type="AlphaFoldDB" id="A0A1Y1RUW8"/>
<dbReference type="STRING" id="1963862.B4O97_14900"/>
<proteinExistence type="predicted"/>
<protein>
    <recommendedName>
        <fullName evidence="5">Outer membrane protein beta-barrel domain-containing protein</fullName>
    </recommendedName>
</protein>
<keyword evidence="1" id="KW-0812">Transmembrane</keyword>
<feature type="signal peptide" evidence="2">
    <location>
        <begin position="1"/>
        <end position="20"/>
    </location>
</feature>
<reference evidence="3 4" key="1">
    <citation type="submission" date="2017-03" db="EMBL/GenBank/DDBJ databases">
        <title>Draft Genome sequence of Marispirochaeta sp. strain JC444.</title>
        <authorList>
            <person name="Shivani Y."/>
            <person name="Subhash Y."/>
            <person name="Sasikala C."/>
            <person name="Ramana C."/>
        </authorList>
    </citation>
    <scope>NUCLEOTIDE SEQUENCE [LARGE SCALE GENOMIC DNA]</scope>
    <source>
        <strain evidence="3 4">JC444</strain>
    </source>
</reference>
<feature type="transmembrane region" description="Helical" evidence="1">
    <location>
        <begin position="36"/>
        <end position="59"/>
    </location>
</feature>
<evidence type="ECO:0000256" key="2">
    <source>
        <dbReference type="SAM" id="SignalP"/>
    </source>
</evidence>
<dbReference type="Proteomes" id="UP000192343">
    <property type="component" value="Unassembled WGS sequence"/>
</dbReference>
<evidence type="ECO:0000313" key="3">
    <source>
        <dbReference type="EMBL" id="ORC32939.1"/>
    </source>
</evidence>